<reference evidence="2" key="3">
    <citation type="submission" date="2020-12" db="UniProtKB">
        <authorList>
            <consortium name="EnsemblPlants"/>
        </authorList>
    </citation>
    <scope>IDENTIFICATION</scope>
</reference>
<reference evidence="1 3" key="1">
    <citation type="journal article" date="2008" name="Science">
        <title>The Physcomitrella genome reveals evolutionary insights into the conquest of land by plants.</title>
        <authorList>
            <person name="Rensing S."/>
            <person name="Lang D."/>
            <person name="Zimmer A."/>
            <person name="Terry A."/>
            <person name="Salamov A."/>
            <person name="Shapiro H."/>
            <person name="Nishiyama T."/>
            <person name="Perroud P.-F."/>
            <person name="Lindquist E."/>
            <person name="Kamisugi Y."/>
            <person name="Tanahashi T."/>
            <person name="Sakakibara K."/>
            <person name="Fujita T."/>
            <person name="Oishi K."/>
            <person name="Shin-I T."/>
            <person name="Kuroki Y."/>
            <person name="Toyoda A."/>
            <person name="Suzuki Y."/>
            <person name="Hashimoto A."/>
            <person name="Yamaguchi K."/>
            <person name="Sugano A."/>
            <person name="Kohara Y."/>
            <person name="Fujiyama A."/>
            <person name="Anterola A."/>
            <person name="Aoki S."/>
            <person name="Ashton N."/>
            <person name="Barbazuk W.B."/>
            <person name="Barker E."/>
            <person name="Bennetzen J."/>
            <person name="Bezanilla M."/>
            <person name="Blankenship R."/>
            <person name="Cho S.H."/>
            <person name="Dutcher S."/>
            <person name="Estelle M."/>
            <person name="Fawcett J.A."/>
            <person name="Gundlach H."/>
            <person name="Hanada K."/>
            <person name="Heyl A."/>
            <person name="Hicks K.A."/>
            <person name="Hugh J."/>
            <person name="Lohr M."/>
            <person name="Mayer K."/>
            <person name="Melkozernov A."/>
            <person name="Murata T."/>
            <person name="Nelson D."/>
            <person name="Pils B."/>
            <person name="Prigge M."/>
            <person name="Reiss B."/>
            <person name="Renner T."/>
            <person name="Rombauts S."/>
            <person name="Rushton P."/>
            <person name="Sanderfoot A."/>
            <person name="Schween G."/>
            <person name="Shiu S.-H."/>
            <person name="Stueber K."/>
            <person name="Theodoulou F.L."/>
            <person name="Tu H."/>
            <person name="Van de Peer Y."/>
            <person name="Verrier P.J."/>
            <person name="Waters E."/>
            <person name="Wood A."/>
            <person name="Yang L."/>
            <person name="Cove D."/>
            <person name="Cuming A."/>
            <person name="Hasebe M."/>
            <person name="Lucas S."/>
            <person name="Mishler D.B."/>
            <person name="Reski R."/>
            <person name="Grigoriev I."/>
            <person name="Quatrano R.S."/>
            <person name="Boore J.L."/>
        </authorList>
    </citation>
    <scope>NUCLEOTIDE SEQUENCE [LARGE SCALE GENOMIC DNA]</scope>
    <source>
        <strain evidence="2 3">cv. Gransden 2004</strain>
    </source>
</reference>
<reference evidence="1 3" key="2">
    <citation type="journal article" date="2018" name="Plant J.">
        <title>The Physcomitrella patens chromosome-scale assembly reveals moss genome structure and evolution.</title>
        <authorList>
            <person name="Lang D."/>
            <person name="Ullrich K.K."/>
            <person name="Murat F."/>
            <person name="Fuchs J."/>
            <person name="Jenkins J."/>
            <person name="Haas F.B."/>
            <person name="Piednoel M."/>
            <person name="Gundlach H."/>
            <person name="Van Bel M."/>
            <person name="Meyberg R."/>
            <person name="Vives C."/>
            <person name="Morata J."/>
            <person name="Symeonidi A."/>
            <person name="Hiss M."/>
            <person name="Muchero W."/>
            <person name="Kamisugi Y."/>
            <person name="Saleh O."/>
            <person name="Blanc G."/>
            <person name="Decker E.L."/>
            <person name="van Gessel N."/>
            <person name="Grimwood J."/>
            <person name="Hayes R.D."/>
            <person name="Graham S.W."/>
            <person name="Gunter L.E."/>
            <person name="McDaniel S.F."/>
            <person name="Hoernstein S.N.W."/>
            <person name="Larsson A."/>
            <person name="Li F.W."/>
            <person name="Perroud P.F."/>
            <person name="Phillips J."/>
            <person name="Ranjan P."/>
            <person name="Rokshar D.S."/>
            <person name="Rothfels C.J."/>
            <person name="Schneider L."/>
            <person name="Shu S."/>
            <person name="Stevenson D.W."/>
            <person name="Thummler F."/>
            <person name="Tillich M."/>
            <person name="Villarreal Aguilar J.C."/>
            <person name="Widiez T."/>
            <person name="Wong G.K."/>
            <person name="Wymore A."/>
            <person name="Zhang Y."/>
            <person name="Zimmer A.D."/>
            <person name="Quatrano R.S."/>
            <person name="Mayer K.F.X."/>
            <person name="Goodstein D."/>
            <person name="Casacuberta J.M."/>
            <person name="Vandepoele K."/>
            <person name="Reski R."/>
            <person name="Cuming A.C."/>
            <person name="Tuskan G.A."/>
            <person name="Maumus F."/>
            <person name="Salse J."/>
            <person name="Schmutz J."/>
            <person name="Rensing S.A."/>
        </authorList>
    </citation>
    <scope>NUCLEOTIDE SEQUENCE [LARGE SCALE GENOMIC DNA]</scope>
    <source>
        <strain evidence="2 3">cv. Gransden 2004</strain>
    </source>
</reference>
<gene>
    <name evidence="1" type="ORF">PHYPA_019080</name>
</gene>
<dbReference type="InParanoid" id="A0A2K1JJE3"/>
<accession>A0A2K1JJE3</accession>
<dbReference type="EMBL" id="ABEU02000014">
    <property type="protein sequence ID" value="PNR41675.1"/>
    <property type="molecule type" value="Genomic_DNA"/>
</dbReference>
<evidence type="ECO:0000313" key="3">
    <source>
        <dbReference type="Proteomes" id="UP000006727"/>
    </source>
</evidence>
<dbReference type="AlphaFoldDB" id="A0A2K1JJE3"/>
<dbReference type="Proteomes" id="UP000006727">
    <property type="component" value="Chromosome 14"/>
</dbReference>
<keyword evidence="3" id="KW-1185">Reference proteome</keyword>
<proteinExistence type="predicted"/>
<protein>
    <submittedName>
        <fullName evidence="1 2">Uncharacterized protein</fullName>
    </submittedName>
</protein>
<name>A0A2K1JJE3_PHYPA</name>
<evidence type="ECO:0000313" key="2">
    <source>
        <dbReference type="EnsemblPlants" id="Pp3c14_26590V3.1"/>
    </source>
</evidence>
<sequence length="61" mass="7235">MSLLREFKLKAAENKWVRSSFLRYIDMIGGDHELHIHLESMQKATMLQYVVDKNDHKSNKC</sequence>
<evidence type="ECO:0000313" key="1">
    <source>
        <dbReference type="EMBL" id="PNR41675.1"/>
    </source>
</evidence>
<organism evidence="1">
    <name type="scientific">Physcomitrium patens</name>
    <name type="common">Spreading-leaved earth moss</name>
    <name type="synonym">Physcomitrella patens</name>
    <dbReference type="NCBI Taxonomy" id="3218"/>
    <lineage>
        <taxon>Eukaryota</taxon>
        <taxon>Viridiplantae</taxon>
        <taxon>Streptophyta</taxon>
        <taxon>Embryophyta</taxon>
        <taxon>Bryophyta</taxon>
        <taxon>Bryophytina</taxon>
        <taxon>Bryopsida</taxon>
        <taxon>Funariidae</taxon>
        <taxon>Funariales</taxon>
        <taxon>Funariaceae</taxon>
        <taxon>Physcomitrium</taxon>
    </lineage>
</organism>
<dbReference type="Gramene" id="Pp3c14_26590V3.1">
    <property type="protein sequence ID" value="Pp3c14_26590V3.1"/>
    <property type="gene ID" value="Pp3c14_26590"/>
</dbReference>
<dbReference type="EnsemblPlants" id="Pp3c14_26590V3.1">
    <property type="protein sequence ID" value="Pp3c14_26590V3.1"/>
    <property type="gene ID" value="Pp3c14_26590"/>
</dbReference>